<keyword evidence="11" id="KW-1185">Reference proteome</keyword>
<keyword evidence="4 8" id="KW-1133">Transmembrane helix</keyword>
<dbReference type="SUPFAM" id="SSF103473">
    <property type="entry name" value="MFS general substrate transporter"/>
    <property type="match status" value="1"/>
</dbReference>
<feature type="transmembrane region" description="Helical" evidence="8">
    <location>
        <begin position="422"/>
        <end position="444"/>
    </location>
</feature>
<evidence type="ECO:0000256" key="8">
    <source>
        <dbReference type="SAM" id="Phobius"/>
    </source>
</evidence>
<evidence type="ECO:0000313" key="10">
    <source>
        <dbReference type="EMBL" id="CAK9204794.1"/>
    </source>
</evidence>
<keyword evidence="3 8" id="KW-0812">Transmembrane</keyword>
<comment type="similarity">
    <text evidence="2">Belongs to the major facilitator superfamily. Nitrate/nitrite porter (TC 2.A.1.8) family.</text>
</comment>
<evidence type="ECO:0000256" key="6">
    <source>
        <dbReference type="ARBA" id="ARBA00023136"/>
    </source>
</evidence>
<dbReference type="Gene3D" id="1.20.1250.20">
    <property type="entry name" value="MFS general substrate transporter like domains"/>
    <property type="match status" value="2"/>
</dbReference>
<feature type="region of interest" description="Disordered" evidence="7">
    <location>
        <begin position="1"/>
        <end position="33"/>
    </location>
</feature>
<name>A0ABP0TTW7_9BRYO</name>
<comment type="subcellular location">
    <subcellularLocation>
        <location evidence="1">Membrane</location>
        <topology evidence="1">Multi-pass membrane protein</topology>
    </subcellularLocation>
</comment>
<evidence type="ECO:0000259" key="9">
    <source>
        <dbReference type="PROSITE" id="PS50850"/>
    </source>
</evidence>
<feature type="region of interest" description="Disordered" evidence="7">
    <location>
        <begin position="492"/>
        <end position="524"/>
    </location>
</feature>
<organism evidence="10 11">
    <name type="scientific">Sphagnum troendelagicum</name>
    <dbReference type="NCBI Taxonomy" id="128251"/>
    <lineage>
        <taxon>Eukaryota</taxon>
        <taxon>Viridiplantae</taxon>
        <taxon>Streptophyta</taxon>
        <taxon>Embryophyta</taxon>
        <taxon>Bryophyta</taxon>
        <taxon>Sphagnophytina</taxon>
        <taxon>Sphagnopsida</taxon>
        <taxon>Sphagnales</taxon>
        <taxon>Sphagnaceae</taxon>
        <taxon>Sphagnum</taxon>
    </lineage>
</organism>
<feature type="non-terminal residue" evidence="10">
    <location>
        <position position="1"/>
    </location>
</feature>
<dbReference type="Pfam" id="PF07690">
    <property type="entry name" value="MFS_1"/>
    <property type="match status" value="1"/>
</dbReference>
<feature type="transmembrane region" description="Helical" evidence="8">
    <location>
        <begin position="76"/>
        <end position="97"/>
    </location>
</feature>
<feature type="transmembrane region" description="Helical" evidence="8">
    <location>
        <begin position="322"/>
        <end position="343"/>
    </location>
</feature>
<gene>
    <name evidence="10" type="ORF">CSSPTR1EN2_LOCUS7564</name>
</gene>
<feature type="transmembrane region" description="Helical" evidence="8">
    <location>
        <begin position="136"/>
        <end position="154"/>
    </location>
</feature>
<evidence type="ECO:0000256" key="2">
    <source>
        <dbReference type="ARBA" id="ARBA00008432"/>
    </source>
</evidence>
<feature type="transmembrane region" description="Helical" evidence="8">
    <location>
        <begin position="166"/>
        <end position="186"/>
    </location>
</feature>
<evidence type="ECO:0000256" key="5">
    <source>
        <dbReference type="ARBA" id="ARBA00023063"/>
    </source>
</evidence>
<evidence type="ECO:0000256" key="1">
    <source>
        <dbReference type="ARBA" id="ARBA00004141"/>
    </source>
</evidence>
<dbReference type="InterPro" id="IPR036259">
    <property type="entry name" value="MFS_trans_sf"/>
</dbReference>
<feature type="transmembrane region" description="Helical" evidence="8">
    <location>
        <begin position="238"/>
        <end position="262"/>
    </location>
</feature>
<dbReference type="InterPro" id="IPR011701">
    <property type="entry name" value="MFS"/>
</dbReference>
<keyword evidence="5" id="KW-0534">Nitrate assimilation</keyword>
<accession>A0ABP0TTW7</accession>
<evidence type="ECO:0000256" key="4">
    <source>
        <dbReference type="ARBA" id="ARBA00022989"/>
    </source>
</evidence>
<evidence type="ECO:0000313" key="11">
    <source>
        <dbReference type="Proteomes" id="UP001497512"/>
    </source>
</evidence>
<feature type="domain" description="Major facilitator superfamily (MFS) profile" evidence="9">
    <location>
        <begin position="75"/>
        <end position="477"/>
    </location>
</feature>
<proteinExistence type="inferred from homology"/>
<feature type="transmembrane region" description="Helical" evidence="8">
    <location>
        <begin position="456"/>
        <end position="473"/>
    </location>
</feature>
<feature type="transmembrane region" description="Helical" evidence="8">
    <location>
        <begin position="364"/>
        <end position="385"/>
    </location>
</feature>
<protein>
    <recommendedName>
        <fullName evidence="9">Major facilitator superfamily (MFS) profile domain-containing protein</fullName>
    </recommendedName>
</protein>
<dbReference type="InterPro" id="IPR020846">
    <property type="entry name" value="MFS_dom"/>
</dbReference>
<dbReference type="Proteomes" id="UP001497512">
    <property type="component" value="Chromosome 14"/>
</dbReference>
<reference evidence="10" key="1">
    <citation type="submission" date="2024-02" db="EMBL/GenBank/DDBJ databases">
        <authorList>
            <consortium name="ELIXIR-Norway"/>
            <consortium name="Elixir Norway"/>
        </authorList>
    </citation>
    <scope>NUCLEOTIDE SEQUENCE</scope>
</reference>
<dbReference type="EMBL" id="OZ019906">
    <property type="protein sequence ID" value="CAK9204794.1"/>
    <property type="molecule type" value="Genomic_DNA"/>
</dbReference>
<sequence length="524" mass="56932">MADQTTSSVGYDEEGKGEPGSSMHGVTGREPVFATNADGGKNTVDPTAHFSLPVDSEHKATIFKPWRFEKPHMRTFHLSWISFFTCFMSTFAAPPLIPVIRDNLNMTAKDISNASVASVTGSVASRLLMGPLCDLIGPRYACAFIIMLTAPAVFSMATVSTINGFIVVRFFIGFALATFVSCQFWMSSFFNSKIVGFVNGTAAGWGNLGGGATQLIMPLVYKLIKNSFHSPEFTAWRLAFFLPGFMHIVMGLLVLTIGQDLPDGNYAALEKKGTKNKDSFKKVFIYAVTNYRTWIFAITYGYCFGVELTVDNIVSNYFFDRFNVDITLAGTIGATFGLANFFSRPFGGVLSDIVAKRFGMRGRLWTLWIVQTLGGVLCLILGRVSTLGSSIAVMIIFSIFVEAAAGATFGIIPFISRRSLGVISGCTGAGGNVGSIVTLMAFFYGTKYSTEEGITLMGIMIICVSSVLWLVYFPQWGGMACPASEAATEEDYYGSEWSDEEKEKGLHTGSMKFAANAKSERGSK</sequence>
<dbReference type="PROSITE" id="PS50850">
    <property type="entry name" value="MFS"/>
    <property type="match status" value="1"/>
</dbReference>
<feature type="transmembrane region" description="Helical" evidence="8">
    <location>
        <begin position="391"/>
        <end position="415"/>
    </location>
</feature>
<dbReference type="PANTHER" id="PTHR23515">
    <property type="entry name" value="HIGH-AFFINITY NITRATE TRANSPORTER 2.3"/>
    <property type="match status" value="1"/>
</dbReference>
<evidence type="ECO:0000256" key="7">
    <source>
        <dbReference type="SAM" id="MobiDB-lite"/>
    </source>
</evidence>
<dbReference type="InterPro" id="IPR044772">
    <property type="entry name" value="NO3_transporter"/>
</dbReference>
<keyword evidence="6 8" id="KW-0472">Membrane</keyword>
<dbReference type="CDD" id="cd17341">
    <property type="entry name" value="MFS_NRT2_like"/>
    <property type="match status" value="1"/>
</dbReference>
<evidence type="ECO:0000256" key="3">
    <source>
        <dbReference type="ARBA" id="ARBA00022692"/>
    </source>
</evidence>